<dbReference type="Gene3D" id="3.40.50.720">
    <property type="entry name" value="NAD(P)-binding Rossmann-like Domain"/>
    <property type="match status" value="1"/>
</dbReference>
<dbReference type="InterPro" id="IPR013120">
    <property type="entry name" value="FAR_NAD-bd"/>
</dbReference>
<evidence type="ECO:0000256" key="2">
    <source>
        <dbReference type="ARBA" id="ARBA00022553"/>
    </source>
</evidence>
<feature type="domain" description="Carrier" evidence="3">
    <location>
        <begin position="552"/>
        <end position="627"/>
    </location>
</feature>
<dbReference type="InterPro" id="IPR051414">
    <property type="entry name" value="Adenylate-forming_Reductase"/>
</dbReference>
<dbReference type="EMBL" id="KZ559173">
    <property type="protein sequence ID" value="PLB34728.1"/>
    <property type="molecule type" value="Genomic_DNA"/>
</dbReference>
<dbReference type="RefSeq" id="XP_024668740.1">
    <property type="nucleotide sequence ID" value="XM_024813976.1"/>
</dbReference>
<dbReference type="PANTHER" id="PTHR43439:SF2">
    <property type="entry name" value="ENZYME, PUTATIVE (JCVI)-RELATED"/>
    <property type="match status" value="1"/>
</dbReference>
<gene>
    <name evidence="4" type="ORF">BDW47DRAFT_111547</name>
</gene>
<dbReference type="GeneID" id="36521136"/>
<reference evidence="4 5" key="1">
    <citation type="submission" date="2017-12" db="EMBL/GenBank/DDBJ databases">
        <authorList>
            <consortium name="DOE Joint Genome Institute"/>
            <person name="Haridas S."/>
            <person name="Kjaerbolling I."/>
            <person name="Vesth T.C."/>
            <person name="Frisvad J.C."/>
            <person name="Nybo J.L."/>
            <person name="Theobald S."/>
            <person name="Kuo A."/>
            <person name="Bowyer P."/>
            <person name="Matsuda Y."/>
            <person name="Mondo S."/>
            <person name="Lyhne E.K."/>
            <person name="Kogle M.E."/>
            <person name="Clum A."/>
            <person name="Lipzen A."/>
            <person name="Salamov A."/>
            <person name="Ngan C.Y."/>
            <person name="Daum C."/>
            <person name="Chiniquy J."/>
            <person name="Barry K."/>
            <person name="LaButti K."/>
            <person name="Simmons B.A."/>
            <person name="Magnuson J.K."/>
            <person name="Mortensen U.H."/>
            <person name="Larsen T.O."/>
            <person name="Grigoriev I.V."/>
            <person name="Baker S.E."/>
            <person name="Andersen M.R."/>
            <person name="Nordberg H.P."/>
            <person name="Cantor M.N."/>
            <person name="Hua S.X."/>
        </authorList>
    </citation>
    <scope>NUCLEOTIDE SEQUENCE [LARGE SCALE GENOMIC DNA]</scope>
    <source>
        <strain evidence="4 5">CBS 102.13</strain>
    </source>
</reference>
<dbReference type="Pfam" id="PF00501">
    <property type="entry name" value="AMP-binding"/>
    <property type="match status" value="1"/>
</dbReference>
<organism evidence="4 5">
    <name type="scientific">Aspergillus candidus</name>
    <dbReference type="NCBI Taxonomy" id="41067"/>
    <lineage>
        <taxon>Eukaryota</taxon>
        <taxon>Fungi</taxon>
        <taxon>Dikarya</taxon>
        <taxon>Ascomycota</taxon>
        <taxon>Pezizomycotina</taxon>
        <taxon>Eurotiomycetes</taxon>
        <taxon>Eurotiomycetidae</taxon>
        <taxon>Eurotiales</taxon>
        <taxon>Aspergillaceae</taxon>
        <taxon>Aspergillus</taxon>
        <taxon>Aspergillus subgen. Circumdati</taxon>
    </lineage>
</organism>
<dbReference type="InterPro" id="IPR036291">
    <property type="entry name" value="NAD(P)-bd_dom_sf"/>
</dbReference>
<dbReference type="STRING" id="41067.A0A2I2F294"/>
<dbReference type="InterPro" id="IPR000873">
    <property type="entry name" value="AMP-dep_synth/lig_dom"/>
</dbReference>
<dbReference type="Gene3D" id="3.40.50.12780">
    <property type="entry name" value="N-terminal domain of ligase-like"/>
    <property type="match status" value="1"/>
</dbReference>
<proteinExistence type="predicted"/>
<keyword evidence="2" id="KW-0597">Phosphoprotein</keyword>
<dbReference type="InterPro" id="IPR042099">
    <property type="entry name" value="ANL_N_sf"/>
</dbReference>
<dbReference type="InterPro" id="IPR036736">
    <property type="entry name" value="ACP-like_sf"/>
</dbReference>
<dbReference type="InterPro" id="IPR020845">
    <property type="entry name" value="AMP-binding_CS"/>
</dbReference>
<dbReference type="SUPFAM" id="SSF51735">
    <property type="entry name" value="NAD(P)-binding Rossmann-fold domains"/>
    <property type="match status" value="1"/>
</dbReference>
<evidence type="ECO:0000313" key="4">
    <source>
        <dbReference type="EMBL" id="PLB34728.1"/>
    </source>
</evidence>
<accession>A0A2I2F294</accession>
<keyword evidence="5" id="KW-1185">Reference proteome</keyword>
<dbReference type="AlphaFoldDB" id="A0A2I2F294"/>
<dbReference type="Pfam" id="PF00550">
    <property type="entry name" value="PP-binding"/>
    <property type="match status" value="1"/>
</dbReference>
<evidence type="ECO:0000259" key="3">
    <source>
        <dbReference type="PROSITE" id="PS50075"/>
    </source>
</evidence>
<evidence type="ECO:0000313" key="5">
    <source>
        <dbReference type="Proteomes" id="UP000234585"/>
    </source>
</evidence>
<evidence type="ECO:0000256" key="1">
    <source>
        <dbReference type="ARBA" id="ARBA00022450"/>
    </source>
</evidence>
<dbReference type="SUPFAM" id="SSF47336">
    <property type="entry name" value="ACP-like"/>
    <property type="match status" value="1"/>
</dbReference>
<dbReference type="OrthoDB" id="429813at2759"/>
<dbReference type="PROSITE" id="PS50075">
    <property type="entry name" value="CARRIER"/>
    <property type="match status" value="1"/>
</dbReference>
<dbReference type="Pfam" id="PF07993">
    <property type="entry name" value="NAD_binding_4"/>
    <property type="match status" value="1"/>
</dbReference>
<dbReference type="SUPFAM" id="SSF56801">
    <property type="entry name" value="Acetyl-CoA synthetase-like"/>
    <property type="match status" value="1"/>
</dbReference>
<dbReference type="Pfam" id="PF23562">
    <property type="entry name" value="AMP-binding_C_3"/>
    <property type="match status" value="1"/>
</dbReference>
<dbReference type="Proteomes" id="UP000234585">
    <property type="component" value="Unassembled WGS sequence"/>
</dbReference>
<name>A0A2I2F294_ASPCN</name>
<keyword evidence="1" id="KW-0596">Phosphopantetheine</keyword>
<sequence length="1035" mass="114495">MDRPGALDVGRRLMPQVIDRMAVESPHKVVCVMPRNSDHTHGYIPLNFEQLAHAVNYMSWWIEDTFGSRKGSSMEALVYLGANDVRYLVMVMACNKTAYEPLLLSTRNSQAAQSRLLEVTGCTRVAFSTERRFNAEEIEAVAPNILSKEIPSLEEMIHRETTGYIFAKDFREVKDEVAFIAHSSGTTGFPKPIRLTYGYFGALDHGAHVPIPPGRTAGVPDRLSSDDLIMATTPFFHLMGFSLLIMAVFHGIPCVILPDRPLSTTLLTSVLRDTQPTAALFPPCILEDMLNSPESMDALAALKRVYFGGGPLSPDIGRRVSERVPLISFLGMTEGGFVLSLVPLDRYDWNYFEWSETFGIQMVLVGDGLFEMTIHRTARPDLQPIFHTFPDQEVYHTNDLYIPHPTKANLWKFHGRHDDVIVFSNGEKFNPVTMEKMVEGHPLVARAIVVGKGKFQTALLLEPSRLYWDGPELTLDSFIEKVWPVIQNANRISPSHGRVMKNRITVASRSKPFSTTPKGSTQRRLVAHDYQNEIESVYTRPACQDYSHPVPADLVGITVFVRTVVSDCLGVSGFTDETDFYTVGFDSLQTMHVSAVLQRAGYQIATPQMIYGHPTVESLSSMLSSAPPGSSHHTISRHHRIEALVNKYTMGLSAPIDYKHKMCTPGKHVVLLTGSTGSLGSYLLNDLLHDNTVTTVYCLNRSSDAPGKQVESFRQKGLNTAALCRVKFLQCSLSDKGLGIPAASYAEMIRSVDIVIHNAWQMNFNLSLDSFEGQVRGFRYLIDFGLQCGRPARVYFMSSIGAVGNWKAARGDLVPEIAIDDAQVPLRSGYGEAKHVCERLCQAASQRAGLPTTILRLGQIAGPMSEAGMWNPSEWLPAMVATSKTMGKAPSTLGTAPMNWIPVDQLSTIILEIINTGFSSGSAPQKSHCRVFHVSNPQDTAWEPLCTSICQHYGIHPIELRQWITDLEKKSPSAAEIASKPAVKLLDFYRGLADGAGTLAVPMSIRHAQAASPTLRSLGPITPAMMINWLNQWNF</sequence>
<dbReference type="Gene3D" id="1.10.1200.10">
    <property type="entry name" value="ACP-like"/>
    <property type="match status" value="1"/>
</dbReference>
<dbReference type="InterPro" id="IPR009081">
    <property type="entry name" value="PP-bd_ACP"/>
</dbReference>
<dbReference type="PROSITE" id="PS00455">
    <property type="entry name" value="AMP_BINDING"/>
    <property type="match status" value="1"/>
</dbReference>
<protein>
    <recommendedName>
        <fullName evidence="3">Carrier domain-containing protein</fullName>
    </recommendedName>
</protein>
<dbReference type="PANTHER" id="PTHR43439">
    <property type="entry name" value="PHENYLACETATE-COENZYME A LIGASE"/>
    <property type="match status" value="1"/>
</dbReference>